<reference evidence="3 4" key="1">
    <citation type="journal article" date="2021" name="Elife">
        <title>Chloroplast acquisition without the gene transfer in kleptoplastic sea slugs, Plakobranchus ocellatus.</title>
        <authorList>
            <person name="Maeda T."/>
            <person name="Takahashi S."/>
            <person name="Yoshida T."/>
            <person name="Shimamura S."/>
            <person name="Takaki Y."/>
            <person name="Nagai Y."/>
            <person name="Toyoda A."/>
            <person name="Suzuki Y."/>
            <person name="Arimoto A."/>
            <person name="Ishii H."/>
            <person name="Satoh N."/>
            <person name="Nishiyama T."/>
            <person name="Hasebe M."/>
            <person name="Maruyama T."/>
            <person name="Minagawa J."/>
            <person name="Obokata J."/>
            <person name="Shigenobu S."/>
        </authorList>
    </citation>
    <scope>NUCLEOTIDE SEQUENCE [LARGE SCALE GENOMIC DNA]</scope>
</reference>
<evidence type="ECO:0000256" key="1">
    <source>
        <dbReference type="ARBA" id="ARBA00006823"/>
    </source>
</evidence>
<dbReference type="Gene3D" id="1.25.10.10">
    <property type="entry name" value="Leucine-rich Repeat Variant"/>
    <property type="match status" value="1"/>
</dbReference>
<keyword evidence="4" id="KW-1185">Reference proteome</keyword>
<accession>A0AAV4H6M0</accession>
<comment type="caution">
    <text evidence="3">The sequence shown here is derived from an EMBL/GenBank/DDBJ whole genome shotgun (WGS) entry which is preliminary data.</text>
</comment>
<dbReference type="PANTHER" id="PTHR13554:SF10">
    <property type="entry name" value="26S PROTEASOME NON-ATPASE REGULATORY SUBUNIT 5"/>
    <property type="match status" value="1"/>
</dbReference>
<dbReference type="GO" id="GO:0000502">
    <property type="term" value="C:proteasome complex"/>
    <property type="evidence" value="ECO:0007669"/>
    <property type="project" value="UniProtKB-KW"/>
</dbReference>
<dbReference type="GO" id="GO:0043248">
    <property type="term" value="P:proteasome assembly"/>
    <property type="evidence" value="ECO:0007669"/>
    <property type="project" value="InterPro"/>
</dbReference>
<dbReference type="PANTHER" id="PTHR13554">
    <property type="entry name" value="26S PROTEASOME NON-ATPASE REGULATORY SUBUNIT 5-RELATED"/>
    <property type="match status" value="1"/>
</dbReference>
<keyword evidence="3" id="KW-0647">Proteasome</keyword>
<proteinExistence type="inferred from homology"/>
<dbReference type="Pfam" id="PF10508">
    <property type="entry name" value="Proteasom_PSMB"/>
    <property type="match status" value="1"/>
</dbReference>
<dbReference type="InterPro" id="IPR019538">
    <property type="entry name" value="PSMD5"/>
</dbReference>
<dbReference type="EMBL" id="BMAT01001827">
    <property type="protein sequence ID" value="GFR93137.1"/>
    <property type="molecule type" value="Genomic_DNA"/>
</dbReference>
<dbReference type="AlphaFoldDB" id="A0AAV4H6M0"/>
<evidence type="ECO:0000313" key="4">
    <source>
        <dbReference type="Proteomes" id="UP000762676"/>
    </source>
</evidence>
<protein>
    <recommendedName>
        <fullName evidence="2">26S proteasome non-ATPase regulatory subunit 5</fullName>
    </recommendedName>
</protein>
<evidence type="ECO:0000256" key="2">
    <source>
        <dbReference type="ARBA" id="ARBA00014933"/>
    </source>
</evidence>
<dbReference type="GO" id="GO:0005829">
    <property type="term" value="C:cytosol"/>
    <property type="evidence" value="ECO:0007669"/>
    <property type="project" value="TreeGrafter"/>
</dbReference>
<sequence>MVADAVTMKVHFISKMAAPETAITALVERLAQISLNNMTEALEELKTAITALNPSDLRRVIPNLSIGNVFLCLNTQDRSQQRLCGEVLNHLLSTLSASAVLEHFNAQLITWIKLQDDYLKAQCLSELSRISKESPEDLSRHEDLVLAIVEQISSDAMDVGPTAASVITNIGQDANGLMIIFKEPMMRQFAKAMEKNDVTRFRVYQIATDLSRQNPEALTACAQSGLLRQLVNEAGRDDDILVQLNAIELLSDLATSPHGLQFLDEQGIVGRLETMMAELAQNPMAGLVLPGLIKFFGGLAKNHPKEVLSKFDHFVRLVLNNVGDGDPNLRGVSVDTVGLIASTPEGKTALEKLGNPWLECVQTLGSILKTGASELKSRTLQAMRHICYLQAEHQTTELLALTERWFISSTSDAFTCVWTMAQQPFPDIRLPALHLLETIAALPWGQKVMNSTPGFKEYVLDRTTEHSKEGKEMKFEMVRALADSPTATDILGQPYVIHLHEYVNQGPFYVAAQSEVAMEGDS</sequence>
<dbReference type="InterPro" id="IPR011989">
    <property type="entry name" value="ARM-like"/>
</dbReference>
<name>A0AAV4H6M0_9GAST</name>
<dbReference type="Proteomes" id="UP000762676">
    <property type="component" value="Unassembled WGS sequence"/>
</dbReference>
<dbReference type="InterPro" id="IPR016024">
    <property type="entry name" value="ARM-type_fold"/>
</dbReference>
<organism evidence="3 4">
    <name type="scientific">Elysia marginata</name>
    <dbReference type="NCBI Taxonomy" id="1093978"/>
    <lineage>
        <taxon>Eukaryota</taxon>
        <taxon>Metazoa</taxon>
        <taxon>Spiralia</taxon>
        <taxon>Lophotrochozoa</taxon>
        <taxon>Mollusca</taxon>
        <taxon>Gastropoda</taxon>
        <taxon>Heterobranchia</taxon>
        <taxon>Euthyneura</taxon>
        <taxon>Panpulmonata</taxon>
        <taxon>Sacoglossa</taxon>
        <taxon>Placobranchoidea</taxon>
        <taxon>Plakobranchidae</taxon>
        <taxon>Elysia</taxon>
    </lineage>
</organism>
<dbReference type="SUPFAM" id="SSF48371">
    <property type="entry name" value="ARM repeat"/>
    <property type="match status" value="1"/>
</dbReference>
<gene>
    <name evidence="3" type="ORF">ElyMa_000885000</name>
</gene>
<comment type="similarity">
    <text evidence="1">Belongs to the proteasome subunit S5B/HSM3 family.</text>
</comment>
<evidence type="ECO:0000313" key="3">
    <source>
        <dbReference type="EMBL" id="GFR93137.1"/>
    </source>
</evidence>